<sequence>MRQRREALVAPEPAKLTTLAVKIAMEMTKTGGPNNAIDGKIASIIASMVLEEGHSLKLSFLTQLL</sequence>
<proteinExistence type="predicted"/>
<accession>A0A919RES0</accession>
<gene>
    <name evidence="1" type="ORF">Ssi02_25190</name>
</gene>
<dbReference type="EMBL" id="BOOW01000015">
    <property type="protein sequence ID" value="GII92288.1"/>
    <property type="molecule type" value="Genomic_DNA"/>
</dbReference>
<dbReference type="Proteomes" id="UP000606172">
    <property type="component" value="Unassembled WGS sequence"/>
</dbReference>
<protein>
    <submittedName>
        <fullName evidence="1">Uncharacterized protein</fullName>
    </submittedName>
</protein>
<dbReference type="AlphaFoldDB" id="A0A919RES0"/>
<evidence type="ECO:0000313" key="1">
    <source>
        <dbReference type="EMBL" id="GII92288.1"/>
    </source>
</evidence>
<organism evidence="1 2">
    <name type="scientific">Sinosporangium siamense</name>
    <dbReference type="NCBI Taxonomy" id="1367973"/>
    <lineage>
        <taxon>Bacteria</taxon>
        <taxon>Bacillati</taxon>
        <taxon>Actinomycetota</taxon>
        <taxon>Actinomycetes</taxon>
        <taxon>Streptosporangiales</taxon>
        <taxon>Streptosporangiaceae</taxon>
        <taxon>Sinosporangium</taxon>
    </lineage>
</organism>
<evidence type="ECO:0000313" key="2">
    <source>
        <dbReference type="Proteomes" id="UP000606172"/>
    </source>
</evidence>
<comment type="caution">
    <text evidence="1">The sequence shown here is derived from an EMBL/GenBank/DDBJ whole genome shotgun (WGS) entry which is preliminary data.</text>
</comment>
<reference evidence="1" key="1">
    <citation type="submission" date="2021-01" db="EMBL/GenBank/DDBJ databases">
        <title>Whole genome shotgun sequence of Sinosporangium siamense NBRC 109515.</title>
        <authorList>
            <person name="Komaki H."/>
            <person name="Tamura T."/>
        </authorList>
    </citation>
    <scope>NUCLEOTIDE SEQUENCE</scope>
    <source>
        <strain evidence="1">NBRC 109515</strain>
    </source>
</reference>
<keyword evidence="2" id="KW-1185">Reference proteome</keyword>
<name>A0A919RES0_9ACTN</name>